<dbReference type="AlphaFoldDB" id="A0A2T5I3M0"/>
<comment type="caution">
    <text evidence="5">The sequence shown here is derived from an EMBL/GenBank/DDBJ whole genome shotgun (WGS) entry which is preliminary data.</text>
</comment>
<keyword evidence="2" id="KW-0378">Hydrolase</keyword>
<keyword evidence="1" id="KW-0645">Protease</keyword>
<evidence type="ECO:0000256" key="1">
    <source>
        <dbReference type="ARBA" id="ARBA00022670"/>
    </source>
</evidence>
<dbReference type="Pfam" id="PF00082">
    <property type="entry name" value="Peptidase_S8"/>
    <property type="match status" value="1"/>
</dbReference>
<dbReference type="GO" id="GO:0006508">
    <property type="term" value="P:proteolysis"/>
    <property type="evidence" value="ECO:0007669"/>
    <property type="project" value="UniProtKB-KW"/>
</dbReference>
<dbReference type="Gene3D" id="3.40.50.200">
    <property type="entry name" value="Peptidase S8/S53 domain"/>
    <property type="match status" value="1"/>
</dbReference>
<sequence length="869" mass="97030">MARIPRSANTFPHLSLPLVIRDRAKLSGGGRTAAQERFNKANRQNHSARLRGAAERAVATWARRREEREQHKLPPIPADIPLLIKVEPDTDLEYLRKYFKLEIVSEQEDGFVVVASEEIDMATFLQVVDGFAEERRGATTAAKIYAVFGPENLQLRLERLLSDSLIDKWHEITDTNIYTVDVGIECLGNILVPPPPEQRPNETEAHFNHRLTVWRALALQAEASWDDLMAEREQGLISFTLGYGGEVLDILHDDHLGAATLPDSFTVRIRICGMGLRDLVINYPYLFEVNEPDEIDRIVAHPREQVAPPFGLEIQKPDAGSPAVCVIDSGIQEQHPLIAAAIEESLSQCFVPGVALTDVADYVSPGGHGTRVAGAVIYPREVPVTGVFKIPCWIQNARVLDKDNRLPVMLYPPLYLRAIVTKYTREGKTKLFNHSIAAYRPCRLRHMSAWAATIDWLSWEYDVLFFQSAGNLPDNSKAVPFRMGILDHLESGHTYPGYLTRDSSRIPCPSESLQALTVGSVNHESFIDGNLSSFGSAGELSSFSTTGLGVWGSIKPDVVEYGGGMVRDTSSPPMLTTPPEVCTELIRSTMYGGPLSARDDVGTSYAAPKVASIAVALQRLLPNEPSLLYRGIIVNSARWPEWAESAANKLHVLKQIGFGIPDLDRATSNNLFRVTLISSGENRIRAKEAHIYQIPLPLEVREPGDDFKIRIDVTLSYVAKPRRTRRNIRQYLSTWADWQSSKIGETVTSFKNRVLHDGDLAHIEDEDVIPWTIRERDDWGEIKNVKRNTGTVQKDWVVISSHQLPTDFCIAVVGHAGWDKDPDAYAKYALVVKFEAVNQDLEIYEKISASIDTLVPISEIEAQFELLNE</sequence>
<protein>
    <submittedName>
        <fullName evidence="5">Subtilase family protein</fullName>
    </submittedName>
</protein>
<evidence type="ECO:0000313" key="5">
    <source>
        <dbReference type="EMBL" id="PTQ78429.1"/>
    </source>
</evidence>
<accession>A0A2T5I3M0</accession>
<dbReference type="InterPro" id="IPR034074">
    <property type="entry name" value="Y4bN_pept_dom"/>
</dbReference>
<evidence type="ECO:0000259" key="4">
    <source>
        <dbReference type="Pfam" id="PF00082"/>
    </source>
</evidence>
<name>A0A2T5I3M0_9PROT</name>
<evidence type="ECO:0000313" key="6">
    <source>
        <dbReference type="Proteomes" id="UP000244152"/>
    </source>
</evidence>
<evidence type="ECO:0000256" key="3">
    <source>
        <dbReference type="ARBA" id="ARBA00022825"/>
    </source>
</evidence>
<dbReference type="EMBL" id="QAOK01000042">
    <property type="protein sequence ID" value="PTQ78429.1"/>
    <property type="molecule type" value="Genomic_DNA"/>
</dbReference>
<evidence type="ECO:0000256" key="2">
    <source>
        <dbReference type="ARBA" id="ARBA00022801"/>
    </source>
</evidence>
<proteinExistence type="predicted"/>
<dbReference type="GO" id="GO:0004252">
    <property type="term" value="F:serine-type endopeptidase activity"/>
    <property type="evidence" value="ECO:0007669"/>
    <property type="project" value="InterPro"/>
</dbReference>
<organism evidence="5 6">
    <name type="scientific">Nitrosospira multiformis</name>
    <dbReference type="NCBI Taxonomy" id="1231"/>
    <lineage>
        <taxon>Bacteria</taxon>
        <taxon>Pseudomonadati</taxon>
        <taxon>Pseudomonadota</taxon>
        <taxon>Betaproteobacteria</taxon>
        <taxon>Nitrosomonadales</taxon>
        <taxon>Nitrosomonadaceae</taxon>
        <taxon>Nitrosospira</taxon>
    </lineage>
</organism>
<dbReference type="PRINTS" id="PR00723">
    <property type="entry name" value="SUBTILISIN"/>
</dbReference>
<dbReference type="InterPro" id="IPR015500">
    <property type="entry name" value="Peptidase_S8_subtilisin-rel"/>
</dbReference>
<gene>
    <name evidence="5" type="ORF">C8R21_1428</name>
</gene>
<reference evidence="5 6" key="1">
    <citation type="submission" date="2018-04" db="EMBL/GenBank/DDBJ databases">
        <title>Active sludge and wastewater microbial communities from Klosterneuburg, Austria.</title>
        <authorList>
            <person name="Wagner M."/>
        </authorList>
    </citation>
    <scope>NUCLEOTIDE SEQUENCE [LARGE SCALE GENOMIC DNA]</scope>
    <source>
        <strain evidence="5 6">Nl12</strain>
    </source>
</reference>
<dbReference type="InterPro" id="IPR000209">
    <property type="entry name" value="Peptidase_S8/S53_dom"/>
</dbReference>
<dbReference type="InterPro" id="IPR036852">
    <property type="entry name" value="Peptidase_S8/S53_dom_sf"/>
</dbReference>
<dbReference type="Proteomes" id="UP000244152">
    <property type="component" value="Unassembled WGS sequence"/>
</dbReference>
<keyword evidence="3" id="KW-0720">Serine protease</keyword>
<dbReference type="SUPFAM" id="SSF52743">
    <property type="entry name" value="Subtilisin-like"/>
    <property type="match status" value="1"/>
</dbReference>
<feature type="domain" description="Peptidase S8/S53" evidence="4">
    <location>
        <begin position="323"/>
        <end position="659"/>
    </location>
</feature>
<dbReference type="CDD" id="cd04847">
    <property type="entry name" value="Peptidases_S8_Subtilisin_like_2"/>
    <property type="match status" value="1"/>
</dbReference>